<dbReference type="Proteomes" id="UP000216107">
    <property type="component" value="Unassembled WGS sequence"/>
</dbReference>
<evidence type="ECO:0000313" key="4">
    <source>
        <dbReference type="Proteomes" id="UP000216107"/>
    </source>
</evidence>
<feature type="region of interest" description="Disordered" evidence="1">
    <location>
        <begin position="1"/>
        <end position="29"/>
    </location>
</feature>
<reference evidence="2 5" key="1">
    <citation type="submission" date="2016-08" db="EMBL/GenBank/DDBJ databases">
        <title>Candidatus Dactylopiibacterium carminicum genome sequence.</title>
        <authorList>
            <person name="Ramirez-Puebla S.T."/>
            <person name="Ormeno-Orrillo E."/>
            <person name="Vera-Ponce De Leon A."/>
            <person name="Luis L."/>
            <person name="Sanchez-Flores A."/>
            <person name="Monica R."/>
            <person name="Martinez-Romero E."/>
        </authorList>
    </citation>
    <scope>NUCLEOTIDE SEQUENCE [LARGE SCALE GENOMIC DNA]</scope>
    <source>
        <strain evidence="2">END1</strain>
    </source>
</reference>
<keyword evidence="5" id="KW-1185">Reference proteome</keyword>
<evidence type="ECO:0000313" key="2">
    <source>
        <dbReference type="EMBL" id="KAF7599026.1"/>
    </source>
</evidence>
<organism evidence="3 4">
    <name type="scientific">Candidatus Dactylopiibacterium carminicum</name>
    <dbReference type="NCBI Taxonomy" id="857335"/>
    <lineage>
        <taxon>Bacteria</taxon>
        <taxon>Pseudomonadati</taxon>
        <taxon>Pseudomonadota</taxon>
        <taxon>Betaproteobacteria</taxon>
        <taxon>Rhodocyclales</taxon>
        <taxon>Rhodocyclaceae</taxon>
        <taxon>Candidatus Dactylopiibacterium</taxon>
    </lineage>
</organism>
<evidence type="ECO:0000313" key="5">
    <source>
        <dbReference type="Proteomes" id="UP000623509"/>
    </source>
</evidence>
<gene>
    <name evidence="2" type="ORF">BGI27_10145</name>
    <name evidence="3" type="ORF">CGU29_09230</name>
</gene>
<evidence type="ECO:0000256" key="1">
    <source>
        <dbReference type="SAM" id="MobiDB-lite"/>
    </source>
</evidence>
<evidence type="ECO:0000313" key="3">
    <source>
        <dbReference type="EMBL" id="PAS93031.1"/>
    </source>
</evidence>
<name>A0A272ESE1_9RHOO</name>
<dbReference type="EMBL" id="MDUX01000030">
    <property type="protein sequence ID" value="KAF7599026.1"/>
    <property type="molecule type" value="Genomic_DNA"/>
</dbReference>
<proteinExistence type="predicted"/>
<accession>A0A272ESE1</accession>
<protein>
    <submittedName>
        <fullName evidence="3">Uncharacterized protein</fullName>
    </submittedName>
</protein>
<dbReference type="EMBL" id="NMRN01000024">
    <property type="protein sequence ID" value="PAS93031.1"/>
    <property type="molecule type" value="Genomic_DNA"/>
</dbReference>
<reference evidence="3 4" key="2">
    <citation type="submission" date="2017-07" db="EMBL/GenBank/DDBJ databases">
        <title>Candidatus Dactylopiibacterium carminicum, a nitrogen-fixing symbiont of the cochineal insect Dactylopius coccus and Dactylopius opuntiae (Hemiptera: Coccoidea: Dactylopiidae).</title>
        <authorList>
            <person name="Vera A."/>
        </authorList>
    </citation>
    <scope>NUCLEOTIDE SEQUENCE [LARGE SCALE GENOMIC DNA]</scope>
    <source>
        <strain evidence="3 4">NFDCM</strain>
    </source>
</reference>
<comment type="caution">
    <text evidence="3">The sequence shown here is derived from an EMBL/GenBank/DDBJ whole genome shotgun (WGS) entry which is preliminary data.</text>
</comment>
<dbReference type="AlphaFoldDB" id="A0A272ESE1"/>
<sequence>MPAFASMKTRSEANSTEATRKLRGQGTRHLRQTQLAPLFFQERHDKATRQVLKGIARGQPEASPEHFPLRPFMKIHEDSALCRPSFATNANHFHL</sequence>
<dbReference type="Proteomes" id="UP000623509">
    <property type="component" value="Unassembled WGS sequence"/>
</dbReference>
<dbReference type="RefSeq" id="WP_095524768.1">
    <property type="nucleotide sequence ID" value="NZ_MDUX01000030.1"/>
</dbReference>